<evidence type="ECO:0000256" key="7">
    <source>
        <dbReference type="ARBA" id="ARBA00022691"/>
    </source>
</evidence>
<evidence type="ECO:0000313" key="15">
    <source>
        <dbReference type="Proteomes" id="UP000199659"/>
    </source>
</evidence>
<evidence type="ECO:0000256" key="11">
    <source>
        <dbReference type="ARBA" id="ARBA00023285"/>
    </source>
</evidence>
<dbReference type="GO" id="GO:0046872">
    <property type="term" value="F:metal ion binding"/>
    <property type="evidence" value="ECO:0007669"/>
    <property type="project" value="UniProtKB-KW"/>
</dbReference>
<feature type="binding site" evidence="12">
    <location>
        <position position="215"/>
    </location>
    <ligand>
        <name>Zn(2+)</name>
        <dbReference type="ChEBI" id="CHEBI:29105"/>
    </ligand>
</feature>
<dbReference type="AlphaFoldDB" id="A0A1I6KQC7"/>
<evidence type="ECO:0000256" key="9">
    <source>
        <dbReference type="ARBA" id="ARBA00022827"/>
    </source>
</evidence>
<evidence type="ECO:0000256" key="2">
    <source>
        <dbReference type="ARBA" id="ARBA00004777"/>
    </source>
</evidence>
<evidence type="ECO:0000256" key="10">
    <source>
        <dbReference type="ARBA" id="ARBA00023002"/>
    </source>
</evidence>
<dbReference type="Pfam" id="PF02219">
    <property type="entry name" value="MTHFR"/>
    <property type="match status" value="1"/>
</dbReference>
<comment type="cofactor">
    <cofactor evidence="1">
        <name>FAD</name>
        <dbReference type="ChEBI" id="CHEBI:57692"/>
    </cofactor>
</comment>
<dbReference type="RefSeq" id="WP_092561436.1">
    <property type="nucleotide sequence ID" value="NZ_FOYZ01000010.1"/>
</dbReference>
<dbReference type="InterPro" id="IPR029041">
    <property type="entry name" value="FAD-linked_oxidoreductase-like"/>
</dbReference>
<feature type="binding site" evidence="12">
    <location>
        <position position="280"/>
    </location>
    <ligand>
        <name>Zn(2+)</name>
        <dbReference type="ChEBI" id="CHEBI:29105"/>
    </ligand>
</feature>
<dbReference type="GO" id="GO:0035999">
    <property type="term" value="P:tetrahydrofolate interconversion"/>
    <property type="evidence" value="ECO:0007669"/>
    <property type="project" value="UniProtKB-UniPathway"/>
</dbReference>
<dbReference type="Pfam" id="PF02574">
    <property type="entry name" value="S-methyl_trans"/>
    <property type="match status" value="1"/>
</dbReference>
<comment type="cofactor">
    <cofactor evidence="12">
        <name>Zn(2+)</name>
        <dbReference type="ChEBI" id="CHEBI:29105"/>
    </cofactor>
</comment>
<dbReference type="CDD" id="cd00537">
    <property type="entry name" value="MTHFR"/>
    <property type="match status" value="1"/>
</dbReference>
<dbReference type="Gene3D" id="3.20.20.220">
    <property type="match status" value="1"/>
</dbReference>
<accession>A0A1I6KQC7</accession>
<evidence type="ECO:0000256" key="4">
    <source>
        <dbReference type="ARBA" id="ARBA00022603"/>
    </source>
</evidence>
<dbReference type="GO" id="GO:0005829">
    <property type="term" value="C:cytosol"/>
    <property type="evidence" value="ECO:0007669"/>
    <property type="project" value="TreeGrafter"/>
</dbReference>
<dbReference type="SUPFAM" id="SSF51730">
    <property type="entry name" value="FAD-linked oxidoreductase"/>
    <property type="match status" value="1"/>
</dbReference>
<keyword evidence="8 12" id="KW-0479">Metal-binding</keyword>
<keyword evidence="12" id="KW-0862">Zinc</keyword>
<dbReference type="PANTHER" id="PTHR45833">
    <property type="entry name" value="METHIONINE SYNTHASE"/>
    <property type="match status" value="1"/>
</dbReference>
<reference evidence="14 15" key="1">
    <citation type="submission" date="2016-10" db="EMBL/GenBank/DDBJ databases">
        <authorList>
            <person name="de Groot N.N."/>
        </authorList>
    </citation>
    <scope>NUCLEOTIDE SEQUENCE [LARGE SCALE GENOMIC DNA]</scope>
    <source>
        <strain evidence="14 15">743A</strain>
    </source>
</reference>
<evidence type="ECO:0000256" key="6">
    <source>
        <dbReference type="ARBA" id="ARBA00022679"/>
    </source>
</evidence>
<dbReference type="GO" id="GO:0008705">
    <property type="term" value="F:methionine synthase activity"/>
    <property type="evidence" value="ECO:0007669"/>
    <property type="project" value="TreeGrafter"/>
</dbReference>
<proteinExistence type="inferred from homology"/>
<name>A0A1I6KQC7_9FIRM</name>
<keyword evidence="11" id="KW-0170">Cobalt</keyword>
<dbReference type="OrthoDB" id="9803687at2"/>
<evidence type="ECO:0000313" key="14">
    <source>
        <dbReference type="EMBL" id="SFR93462.1"/>
    </source>
</evidence>
<evidence type="ECO:0000256" key="5">
    <source>
        <dbReference type="ARBA" id="ARBA00022630"/>
    </source>
</evidence>
<evidence type="ECO:0000256" key="1">
    <source>
        <dbReference type="ARBA" id="ARBA00001974"/>
    </source>
</evidence>
<dbReference type="STRING" id="37658.SAMN05661086_02580"/>
<dbReference type="EMBL" id="FOYZ01000010">
    <property type="protein sequence ID" value="SFR93462.1"/>
    <property type="molecule type" value="Genomic_DNA"/>
</dbReference>
<organism evidence="14 15">
    <name type="scientific">Anaeromicropila populeti</name>
    <dbReference type="NCBI Taxonomy" id="37658"/>
    <lineage>
        <taxon>Bacteria</taxon>
        <taxon>Bacillati</taxon>
        <taxon>Bacillota</taxon>
        <taxon>Clostridia</taxon>
        <taxon>Lachnospirales</taxon>
        <taxon>Lachnospiraceae</taxon>
        <taxon>Anaeromicropila</taxon>
    </lineage>
</organism>
<evidence type="ECO:0000259" key="13">
    <source>
        <dbReference type="PROSITE" id="PS50970"/>
    </source>
</evidence>
<keyword evidence="9" id="KW-0274">FAD</keyword>
<feature type="binding site" evidence="12">
    <location>
        <position position="281"/>
    </location>
    <ligand>
        <name>Zn(2+)</name>
        <dbReference type="ChEBI" id="CHEBI:29105"/>
    </ligand>
</feature>
<keyword evidence="6 12" id="KW-0808">Transferase</keyword>
<dbReference type="InterPro" id="IPR003726">
    <property type="entry name" value="HCY_dom"/>
</dbReference>
<dbReference type="NCBIfam" id="NF006396">
    <property type="entry name" value="PRK08645.1"/>
    <property type="match status" value="1"/>
</dbReference>
<dbReference type="UniPathway" id="UPA00193"/>
<dbReference type="InterPro" id="IPR050554">
    <property type="entry name" value="Met_Synthase/Corrinoid"/>
</dbReference>
<evidence type="ECO:0000256" key="3">
    <source>
        <dbReference type="ARBA" id="ARBA00010398"/>
    </source>
</evidence>
<dbReference type="Gene3D" id="3.20.20.330">
    <property type="entry name" value="Homocysteine-binding-like domain"/>
    <property type="match status" value="1"/>
</dbReference>
<keyword evidence="7" id="KW-0949">S-adenosyl-L-methionine</keyword>
<dbReference type="PANTHER" id="PTHR45833:SF1">
    <property type="entry name" value="METHIONINE SYNTHASE"/>
    <property type="match status" value="1"/>
</dbReference>
<comment type="similarity">
    <text evidence="3">Belongs to the vitamin-B12 dependent methionine synthase family.</text>
</comment>
<comment type="pathway">
    <text evidence="2">One-carbon metabolism; tetrahydrofolate interconversion.</text>
</comment>
<keyword evidence="4 12" id="KW-0489">Methyltransferase</keyword>
<gene>
    <name evidence="14" type="ORF">SAMN05661086_02580</name>
</gene>
<feature type="domain" description="Hcy-binding" evidence="13">
    <location>
        <begin position="1"/>
        <end position="295"/>
    </location>
</feature>
<keyword evidence="5" id="KW-0285">Flavoprotein</keyword>
<dbReference type="GO" id="GO:0032259">
    <property type="term" value="P:methylation"/>
    <property type="evidence" value="ECO:0007669"/>
    <property type="project" value="UniProtKB-KW"/>
</dbReference>
<dbReference type="GO" id="GO:0050667">
    <property type="term" value="P:homocysteine metabolic process"/>
    <property type="evidence" value="ECO:0007669"/>
    <property type="project" value="TreeGrafter"/>
</dbReference>
<dbReference type="GO" id="GO:0004489">
    <property type="term" value="F:methylenetetrahydrofolate reductase [NAD(P)H] activity"/>
    <property type="evidence" value="ECO:0007669"/>
    <property type="project" value="InterPro"/>
</dbReference>
<evidence type="ECO:0000256" key="8">
    <source>
        <dbReference type="ARBA" id="ARBA00022723"/>
    </source>
</evidence>
<dbReference type="PROSITE" id="PS50970">
    <property type="entry name" value="HCY"/>
    <property type="match status" value="1"/>
</dbReference>
<evidence type="ECO:0000256" key="12">
    <source>
        <dbReference type="PROSITE-ProRule" id="PRU00333"/>
    </source>
</evidence>
<dbReference type="Proteomes" id="UP000199659">
    <property type="component" value="Unassembled WGS sequence"/>
</dbReference>
<dbReference type="InterPro" id="IPR036589">
    <property type="entry name" value="HCY_dom_sf"/>
</dbReference>
<dbReference type="SUPFAM" id="SSF82282">
    <property type="entry name" value="Homocysteine S-methyltransferase"/>
    <property type="match status" value="1"/>
</dbReference>
<keyword evidence="15" id="KW-1185">Reference proteome</keyword>
<dbReference type="InterPro" id="IPR003171">
    <property type="entry name" value="Mehydrof_redctse-like"/>
</dbReference>
<sequence>MKLQDYLKKHRLVADGAMGTYYSRLHEEDKAVAEFGNIKEPKTIEMIHRQYIESGARLIRTNTFAANTVVLGLKVQEQIEIISKACEIAKTAAGNRFAGISPIGDQREEDLVFIAGDIGPIPVVMELGEDKVLEEYKRICDLFIEEKLSAIIFETFVDLAYLKELAVYIKQKSDLFVICDFCVNKNGYTEMGISGSKIWQTVSEIEEIDAIGLNCGIGSGHMHQVLSRMNFPNNKYIVAMPNAGYPEQLQNRMTFMDNAEYFVDNMAQIAELGIDIVGGCCGTTPHYIEKLAKCISLDPSVRGNSADIVVSEPAGVQKEIIKNDFYEKLRSGKKVVAVELDPPFDASYEKLMEHAQTLKDKKVDIITMADSPMGRSRVDSILMSTKLKHDIGVSVMPHICCRDKNMIAMRSAILGAYINDIRNFLLVTGDPVPSVSRMNTTGVFDYNSINLMSFVKEMNEEHFSREPIYYGGALNYARGVLEKVADRMKRKMDVGCTYFLTQPIYIKEDIERIYQLKKTTDSKILCGIMPPVSYRNANFLKNELAGIHVTEEIVARYHMDMTKEEAEQTGADIANEIIGEIKSFADGYYFMLPFNRVSFMDRITIE</sequence>
<protein>
    <submittedName>
        <fullName evidence="14">Homocysteine S-methyltransferase</fullName>
    </submittedName>
</protein>
<keyword evidence="10" id="KW-0560">Oxidoreductase</keyword>